<name>A0AAW9RXK2_9BACT</name>
<dbReference type="EMBL" id="JBDKWZ010000009">
    <property type="protein sequence ID" value="MEN7549627.1"/>
    <property type="molecule type" value="Genomic_DNA"/>
</dbReference>
<dbReference type="GO" id="GO:0046872">
    <property type="term" value="F:metal ion binding"/>
    <property type="evidence" value="ECO:0007669"/>
    <property type="project" value="InterPro"/>
</dbReference>
<sequence>MKNLRNFLIAGCAVLLFLFSNTPLYAQDALLFSPNDIDIPHKKYVLDNGLRLIVHEDHKAPIVAVNVWYHVGSKNEKTGKSGFAHLFEHLMFNGSENFNDDYFQALERIGATDLNGTTNNDRTNYFQNVPTSGLDQVLFLESDRMGHLLGAIDQAKLDEQRGVVQNEKRQGENQPYGRQYDLITKSLWPKGHPYSWTVIGEMEDLNAASLEDVKEWFKSYYGAANAVISIAGDVDTEEVMEKVKKYFGDIPAGPTMARQEVNIPKRLANTRQYYQDRVPESRILQTWVVPEWGSKEAHYLDLATDVLASGKNSRLYKKLVYEDQTASYVSASIYPMEIAGTLSVMANVKPGEDREKVEQTLNQLVEKFLKEGPSEQELNRVKAQYFARFIKGIERIGGFGGKSDILAMNEIYGNSPDYYKQSLNIIANATTEDIRKAAQKWMAQGKHSLICDPFPNYTTLASEVDRSTLPSLGKSATATFPAVHRGKLKNGMQVVLAQRKGIPTIVMNLLFNAGYAADQGVKAGTASLAMNMMDEGTESYSSLEINEKLQLLGASLNTSSDLDMSYVNMNTLKPSFQASLDLFAEVVLRPAFQQDELDRLKKQQLASIQREKATPVTMALRVLPKFLYGDAHAYSIPLTGSGYEHTVQTISRDDITSYYQKWIRPNNATLVVVGDLEMGELLKQLEAKFGAWEKGKLPAKNIHAVQPANRNKLYVMDRPESQQSIIVAGKLIQPYGDINEIARETMNNVLGGEFTSRVNMNLREDKHWAYGAFTLVWNAKGQRPLLAYAPVQTDKTKESIQELQKELSQFVGDKPVTQAELTKVKENRILKLPGQWETNGSVAGSLNNIVKYNLKDDYYQKFDQNVRSLDLEEVRKLSKLLVKPQEFNWLVVGDKEKIMASLQELDFDEIITIDPNGNPLEPSQPKIKTEKGK</sequence>
<dbReference type="InterPro" id="IPR007863">
    <property type="entry name" value="Peptidase_M16_C"/>
</dbReference>
<keyword evidence="5" id="KW-0482">Metalloprotease</keyword>
<evidence type="ECO:0000256" key="2">
    <source>
        <dbReference type="ARBA" id="ARBA00022670"/>
    </source>
</evidence>
<evidence type="ECO:0000313" key="10">
    <source>
        <dbReference type="EMBL" id="MEN7549627.1"/>
    </source>
</evidence>
<dbReference type="PANTHER" id="PTHR43690:SF17">
    <property type="entry name" value="PROTEIN YHJJ"/>
    <property type="match status" value="1"/>
</dbReference>
<gene>
    <name evidence="10" type="ORF">AAG747_17010</name>
</gene>
<keyword evidence="7" id="KW-0732">Signal</keyword>
<feature type="region of interest" description="Disordered" evidence="6">
    <location>
        <begin position="914"/>
        <end position="933"/>
    </location>
</feature>
<feature type="chain" id="PRO_5043948176" evidence="7">
    <location>
        <begin position="27"/>
        <end position="933"/>
    </location>
</feature>
<evidence type="ECO:0000256" key="6">
    <source>
        <dbReference type="SAM" id="MobiDB-lite"/>
    </source>
</evidence>
<dbReference type="Proteomes" id="UP001403385">
    <property type="component" value="Unassembled WGS sequence"/>
</dbReference>
<dbReference type="Pfam" id="PF00675">
    <property type="entry name" value="Peptidase_M16"/>
    <property type="match status" value="2"/>
</dbReference>
<evidence type="ECO:0000259" key="9">
    <source>
        <dbReference type="Pfam" id="PF05193"/>
    </source>
</evidence>
<keyword evidence="4" id="KW-0862">Zinc</keyword>
<dbReference type="Pfam" id="PF05193">
    <property type="entry name" value="Peptidase_M16_C"/>
    <property type="match status" value="2"/>
</dbReference>
<reference evidence="10 11" key="1">
    <citation type="submission" date="2024-04" db="EMBL/GenBank/DDBJ databases">
        <title>Novel genus in family Flammeovirgaceae.</title>
        <authorList>
            <person name="Nguyen T.H."/>
            <person name="Vuong T.Q."/>
            <person name="Le H."/>
            <person name="Kim S.-G."/>
        </authorList>
    </citation>
    <scope>NUCLEOTIDE SEQUENCE [LARGE SCALE GENOMIC DNA]</scope>
    <source>
        <strain evidence="10 11">JCM 23209</strain>
    </source>
</reference>
<dbReference type="InterPro" id="IPR011249">
    <property type="entry name" value="Metalloenz_LuxS/M16"/>
</dbReference>
<evidence type="ECO:0000256" key="7">
    <source>
        <dbReference type="SAM" id="SignalP"/>
    </source>
</evidence>
<keyword evidence="11" id="KW-1185">Reference proteome</keyword>
<dbReference type="InterPro" id="IPR011765">
    <property type="entry name" value="Pept_M16_N"/>
</dbReference>
<feature type="domain" description="Peptidase M16 C-terminal" evidence="9">
    <location>
        <begin position="209"/>
        <end position="385"/>
    </location>
</feature>
<dbReference type="SUPFAM" id="SSF63411">
    <property type="entry name" value="LuxS/MPP-like metallohydrolase"/>
    <property type="match status" value="4"/>
</dbReference>
<evidence type="ECO:0000256" key="1">
    <source>
        <dbReference type="ARBA" id="ARBA00007261"/>
    </source>
</evidence>
<evidence type="ECO:0000313" key="11">
    <source>
        <dbReference type="Proteomes" id="UP001403385"/>
    </source>
</evidence>
<feature type="signal peptide" evidence="7">
    <location>
        <begin position="1"/>
        <end position="26"/>
    </location>
</feature>
<dbReference type="GO" id="GO:0006508">
    <property type="term" value="P:proteolysis"/>
    <property type="evidence" value="ECO:0007669"/>
    <property type="project" value="UniProtKB-KW"/>
</dbReference>
<evidence type="ECO:0000259" key="8">
    <source>
        <dbReference type="Pfam" id="PF00675"/>
    </source>
</evidence>
<organism evidence="10 11">
    <name type="scientific">Rapidithrix thailandica</name>
    <dbReference type="NCBI Taxonomy" id="413964"/>
    <lineage>
        <taxon>Bacteria</taxon>
        <taxon>Pseudomonadati</taxon>
        <taxon>Bacteroidota</taxon>
        <taxon>Cytophagia</taxon>
        <taxon>Cytophagales</taxon>
        <taxon>Flammeovirgaceae</taxon>
        <taxon>Rapidithrix</taxon>
    </lineage>
</organism>
<dbReference type="AlphaFoldDB" id="A0AAW9RXK2"/>
<dbReference type="InterPro" id="IPR050626">
    <property type="entry name" value="Peptidase_M16"/>
</dbReference>
<evidence type="ECO:0000256" key="5">
    <source>
        <dbReference type="ARBA" id="ARBA00023049"/>
    </source>
</evidence>
<comment type="caution">
    <text evidence="10">The sequence shown here is derived from an EMBL/GenBank/DDBJ whole genome shotgun (WGS) entry which is preliminary data.</text>
</comment>
<feature type="domain" description="Peptidase M16 N-terminal" evidence="8">
    <location>
        <begin position="494"/>
        <end position="623"/>
    </location>
</feature>
<accession>A0AAW9RXK2</accession>
<keyword evidence="2" id="KW-0645">Protease</keyword>
<comment type="similarity">
    <text evidence="1">Belongs to the peptidase M16 family.</text>
</comment>
<dbReference type="PANTHER" id="PTHR43690">
    <property type="entry name" value="NARDILYSIN"/>
    <property type="match status" value="1"/>
</dbReference>
<protein>
    <submittedName>
        <fullName evidence="10">Pitrilysin family protein</fullName>
    </submittedName>
</protein>
<feature type="domain" description="Peptidase M16 C-terminal" evidence="9">
    <location>
        <begin position="649"/>
        <end position="827"/>
    </location>
</feature>
<evidence type="ECO:0000256" key="3">
    <source>
        <dbReference type="ARBA" id="ARBA00022801"/>
    </source>
</evidence>
<dbReference type="RefSeq" id="WP_346822406.1">
    <property type="nucleotide sequence ID" value="NZ_JBDKWZ010000009.1"/>
</dbReference>
<keyword evidence="3" id="KW-0378">Hydrolase</keyword>
<dbReference type="GO" id="GO:0008237">
    <property type="term" value="F:metallopeptidase activity"/>
    <property type="evidence" value="ECO:0007669"/>
    <property type="project" value="UniProtKB-KW"/>
</dbReference>
<feature type="domain" description="Peptidase M16 N-terminal" evidence="8">
    <location>
        <begin position="53"/>
        <end position="175"/>
    </location>
</feature>
<dbReference type="Gene3D" id="3.30.830.10">
    <property type="entry name" value="Metalloenzyme, LuxS/M16 peptidase-like"/>
    <property type="match status" value="4"/>
</dbReference>
<proteinExistence type="inferred from homology"/>
<evidence type="ECO:0000256" key="4">
    <source>
        <dbReference type="ARBA" id="ARBA00022833"/>
    </source>
</evidence>